<evidence type="ECO:0000313" key="2">
    <source>
        <dbReference type="EMBL" id="GGA89018.1"/>
    </source>
</evidence>
<name>A0A916S9X2_9BURK</name>
<dbReference type="EMBL" id="BMIG01000002">
    <property type="protein sequence ID" value="GGA89018.1"/>
    <property type="molecule type" value="Genomic_DNA"/>
</dbReference>
<dbReference type="RefSeq" id="WP_188706676.1">
    <property type="nucleotide sequence ID" value="NZ_BMIG01000002.1"/>
</dbReference>
<proteinExistence type="predicted"/>
<dbReference type="Proteomes" id="UP000620596">
    <property type="component" value="Unassembled WGS sequence"/>
</dbReference>
<reference evidence="2" key="2">
    <citation type="submission" date="2020-09" db="EMBL/GenBank/DDBJ databases">
        <authorList>
            <person name="Sun Q."/>
            <person name="Zhou Y."/>
        </authorList>
    </citation>
    <scope>NUCLEOTIDE SEQUENCE</scope>
    <source>
        <strain evidence="2">CGMCC 1.15322</strain>
    </source>
</reference>
<gene>
    <name evidence="2" type="ORF">GCM10011496_07230</name>
</gene>
<comment type="caution">
    <text evidence="2">The sequence shown here is derived from an EMBL/GenBank/DDBJ whole genome shotgun (WGS) entry which is preliminary data.</text>
</comment>
<organism evidence="2 3">
    <name type="scientific">Polaromonas eurypsychrophila</name>
    <dbReference type="NCBI Taxonomy" id="1614635"/>
    <lineage>
        <taxon>Bacteria</taxon>
        <taxon>Pseudomonadati</taxon>
        <taxon>Pseudomonadota</taxon>
        <taxon>Betaproteobacteria</taxon>
        <taxon>Burkholderiales</taxon>
        <taxon>Comamonadaceae</taxon>
        <taxon>Polaromonas</taxon>
    </lineage>
</organism>
<feature type="compositionally biased region" description="Low complexity" evidence="1">
    <location>
        <begin position="39"/>
        <end position="53"/>
    </location>
</feature>
<dbReference type="AlphaFoldDB" id="A0A916S9X2"/>
<keyword evidence="3" id="KW-1185">Reference proteome</keyword>
<evidence type="ECO:0000256" key="1">
    <source>
        <dbReference type="SAM" id="MobiDB-lite"/>
    </source>
</evidence>
<evidence type="ECO:0000313" key="3">
    <source>
        <dbReference type="Proteomes" id="UP000620596"/>
    </source>
</evidence>
<feature type="compositionally biased region" description="Basic and acidic residues" evidence="1">
    <location>
        <begin position="70"/>
        <end position="83"/>
    </location>
</feature>
<sequence>MAQRTPATAAPNTPSVAPGTGDGMPPKSPAPGRARPGRAESPADASDEASLALPHERDQSTDMTSAAPDPHMRQAHADLRRGLQDTGKSPAMDAAYDKLKRR</sequence>
<feature type="region of interest" description="Disordered" evidence="1">
    <location>
        <begin position="1"/>
        <end position="102"/>
    </location>
</feature>
<protein>
    <submittedName>
        <fullName evidence="2">Uncharacterized protein</fullName>
    </submittedName>
</protein>
<accession>A0A916S9X2</accession>
<reference evidence="2" key="1">
    <citation type="journal article" date="2014" name="Int. J. Syst. Evol. Microbiol.">
        <title>Complete genome sequence of Corynebacterium casei LMG S-19264T (=DSM 44701T), isolated from a smear-ripened cheese.</title>
        <authorList>
            <consortium name="US DOE Joint Genome Institute (JGI-PGF)"/>
            <person name="Walter F."/>
            <person name="Albersmeier A."/>
            <person name="Kalinowski J."/>
            <person name="Ruckert C."/>
        </authorList>
    </citation>
    <scope>NUCLEOTIDE SEQUENCE</scope>
    <source>
        <strain evidence="2">CGMCC 1.15322</strain>
    </source>
</reference>